<dbReference type="Pfam" id="PF08450">
    <property type="entry name" value="SGL"/>
    <property type="match status" value="1"/>
</dbReference>
<evidence type="ECO:0000256" key="2">
    <source>
        <dbReference type="SAM" id="MobiDB-lite"/>
    </source>
</evidence>
<dbReference type="InterPro" id="IPR009057">
    <property type="entry name" value="Homeodomain-like_sf"/>
</dbReference>
<dbReference type="Proteomes" id="UP000028045">
    <property type="component" value="Unassembled WGS sequence"/>
</dbReference>
<dbReference type="AlphaFoldDB" id="A0A084B9U9"/>
<feature type="domain" description="HTH CENPB-type" evidence="3">
    <location>
        <begin position="478"/>
        <end position="553"/>
    </location>
</feature>
<feature type="compositionally biased region" description="Low complexity" evidence="2">
    <location>
        <begin position="677"/>
        <end position="690"/>
    </location>
</feature>
<proteinExistence type="predicted"/>
<organism evidence="4 5">
    <name type="scientific">Stachybotrys chartarum (strain CBS 109288 / IBT 7711)</name>
    <name type="common">Toxic black mold</name>
    <name type="synonym">Stilbospora chartarum</name>
    <dbReference type="NCBI Taxonomy" id="1280523"/>
    <lineage>
        <taxon>Eukaryota</taxon>
        <taxon>Fungi</taxon>
        <taxon>Dikarya</taxon>
        <taxon>Ascomycota</taxon>
        <taxon>Pezizomycotina</taxon>
        <taxon>Sordariomycetes</taxon>
        <taxon>Hypocreomycetidae</taxon>
        <taxon>Hypocreales</taxon>
        <taxon>Stachybotryaceae</taxon>
        <taxon>Stachybotrys</taxon>
    </lineage>
</organism>
<feature type="region of interest" description="Disordered" evidence="2">
    <location>
        <begin position="617"/>
        <end position="662"/>
    </location>
</feature>
<keyword evidence="5" id="KW-1185">Reference proteome</keyword>
<gene>
    <name evidence="4" type="ORF">S7711_00484</name>
</gene>
<evidence type="ECO:0000259" key="3">
    <source>
        <dbReference type="PROSITE" id="PS51253"/>
    </source>
</evidence>
<accession>A0A084B9U9</accession>
<sequence length="778" mass="85408">MASIKVNGFTFVNTPVKVAQHRGQAPAQPPTGQELVITLYRPELAAITGNTPQHTQLLSSKATSKNAFFYSGCVFNPAANELWTTSAPLQTSDPAALPVVLFSKVVFEPGETGVFQSLTWQKLRPPPTLPMPASGVAYEKGILWAAQGVLTNMTAGLGYISGNKPPALLLHSYYGAELNSPYDIAVSKDGSIWFTDPATGFDDDWRPQPRLPQRVYRFEPSTGELRATADGFQRPLGLALSPDDSTLYVVDAGKVSKDKEGSLPRARGVYAFDLVDKAGSAFLVERRLFAATLDGSPTSVRCDKAGNVWVASGCNIEVWSPRAILLGVLRTTSPVGSFCFGTSNDVFAIDAHRIQRFPEGTPARATQTTIFMSVATDPALVPADELPPISHSHTVDAAPAGDVAASSAGGGPKERHSLTLDQRRALRRWASSQPIRPSHKSCIEWFFSQYGQQISQSTVSHSLSPKYSRLDGDNPQLSGSRLRFGNWPDVEKLVLMWYQQVQASGRHPTNEELGEKAKTIFGQLPRYKEEDPPEFSPGWIHRFKKRYGLLIRRQRRHGEAGMNAAEDIDYLAECVPRFMSITTDTSPAAIREEVLRVIGVEASLNICALVRDEAVRRMAGPSPPPTHPLPLPQPPPQHHLPPEHHPQPDSLHAPHPDQHMYADDDPEVALQNALRQLQQEEQAAEEQAAAVREERDRVERGVLPPPMMVSTPVPRASSDPRYVTPAQDIAPDLTLTPIHSDGPVSSHERPLRCPFCVNQRMLRTIKEAVEHMSTHVVV</sequence>
<dbReference type="PROSITE" id="PS51253">
    <property type="entry name" value="HTH_CENPB"/>
    <property type="match status" value="1"/>
</dbReference>
<keyword evidence="1" id="KW-0238">DNA-binding</keyword>
<dbReference type="InterPro" id="IPR013658">
    <property type="entry name" value="SGL"/>
</dbReference>
<dbReference type="InterPro" id="IPR006600">
    <property type="entry name" value="HTH_CenpB_DNA-bd_dom"/>
</dbReference>
<protein>
    <recommendedName>
        <fullName evidence="3">HTH CENPB-type domain-containing protein</fullName>
    </recommendedName>
</protein>
<feature type="compositionally biased region" description="Pro residues" evidence="2">
    <location>
        <begin position="621"/>
        <end position="639"/>
    </location>
</feature>
<dbReference type="SUPFAM" id="SSF63829">
    <property type="entry name" value="Calcium-dependent phosphotriesterase"/>
    <property type="match status" value="1"/>
</dbReference>
<dbReference type="PANTHER" id="PTHR47064:SF2">
    <property type="entry name" value="SMP-30_GLUCONOLACTONASE_LRE-LIKE REGION DOMAIN-CONTAINING PROTEIN-RELATED"/>
    <property type="match status" value="1"/>
</dbReference>
<dbReference type="InterPro" id="IPR011042">
    <property type="entry name" value="6-blade_b-propeller_TolB-like"/>
</dbReference>
<dbReference type="Pfam" id="PF18107">
    <property type="entry name" value="HTH_ABP1_N"/>
    <property type="match status" value="1"/>
</dbReference>
<evidence type="ECO:0000256" key="1">
    <source>
        <dbReference type="ARBA" id="ARBA00023125"/>
    </source>
</evidence>
<name>A0A084B9U9_STACB</name>
<dbReference type="Pfam" id="PF03221">
    <property type="entry name" value="HTH_Tnp_Tc5"/>
    <property type="match status" value="1"/>
</dbReference>
<feature type="region of interest" description="Disordered" evidence="2">
    <location>
        <begin position="677"/>
        <end position="697"/>
    </location>
</feature>
<dbReference type="Gene3D" id="1.10.10.60">
    <property type="entry name" value="Homeodomain-like"/>
    <property type="match status" value="2"/>
</dbReference>
<feature type="compositionally biased region" description="Basic and acidic residues" evidence="2">
    <location>
        <begin position="640"/>
        <end position="662"/>
    </location>
</feature>
<dbReference type="SUPFAM" id="SSF46689">
    <property type="entry name" value="Homeodomain-like"/>
    <property type="match status" value="2"/>
</dbReference>
<dbReference type="GO" id="GO:0003677">
    <property type="term" value="F:DNA binding"/>
    <property type="evidence" value="ECO:0007669"/>
    <property type="project" value="UniProtKB-KW"/>
</dbReference>
<reference evidence="4 5" key="1">
    <citation type="journal article" date="2014" name="BMC Genomics">
        <title>Comparative genome sequencing reveals chemotype-specific gene clusters in the toxigenic black mold Stachybotrys.</title>
        <authorList>
            <person name="Semeiks J."/>
            <person name="Borek D."/>
            <person name="Otwinowski Z."/>
            <person name="Grishin N.V."/>
        </authorList>
    </citation>
    <scope>NUCLEOTIDE SEQUENCE [LARGE SCALE GENOMIC DNA]</scope>
    <source>
        <strain evidence="5">CBS 109288 / IBT 7711</strain>
    </source>
</reference>
<evidence type="ECO:0000313" key="5">
    <source>
        <dbReference type="Proteomes" id="UP000028045"/>
    </source>
</evidence>
<dbReference type="OrthoDB" id="125347at2759"/>
<dbReference type="InterPro" id="IPR052988">
    <property type="entry name" value="Oryzine_lactonohydrolase"/>
</dbReference>
<evidence type="ECO:0000313" key="4">
    <source>
        <dbReference type="EMBL" id="KEY74328.1"/>
    </source>
</evidence>
<dbReference type="EMBL" id="KL647645">
    <property type="protein sequence ID" value="KEY74328.1"/>
    <property type="molecule type" value="Genomic_DNA"/>
</dbReference>
<dbReference type="InterPro" id="IPR041188">
    <property type="entry name" value="HTH_ABP1_N"/>
</dbReference>
<dbReference type="Gene3D" id="2.120.10.30">
    <property type="entry name" value="TolB, C-terminal domain"/>
    <property type="match status" value="1"/>
</dbReference>
<dbReference type="PANTHER" id="PTHR47064">
    <property type="entry name" value="PUTATIVE (AFU_ORTHOLOGUE AFUA_1G08990)-RELATED"/>
    <property type="match status" value="1"/>
</dbReference>
<dbReference type="HOGENOM" id="CLU_359872_0_0_1"/>
<dbReference type="SMART" id="SM00674">
    <property type="entry name" value="CENPB"/>
    <property type="match status" value="1"/>
</dbReference>